<evidence type="ECO:0000313" key="7">
    <source>
        <dbReference type="Proteomes" id="UP001610990"/>
    </source>
</evidence>
<organism evidence="6 7">
    <name type="scientific">Streptomyces celluloflavus</name>
    <dbReference type="NCBI Taxonomy" id="58344"/>
    <lineage>
        <taxon>Bacteria</taxon>
        <taxon>Bacillati</taxon>
        <taxon>Actinomycetota</taxon>
        <taxon>Actinomycetes</taxon>
        <taxon>Kitasatosporales</taxon>
        <taxon>Streptomycetaceae</taxon>
        <taxon>Streptomyces</taxon>
    </lineage>
</organism>
<dbReference type="Proteomes" id="UP001610990">
    <property type="component" value="Unassembled WGS sequence"/>
</dbReference>
<comment type="caution">
    <text evidence="6">The sequence shown here is derived from an EMBL/GenBank/DDBJ whole genome shotgun (WGS) entry which is preliminary data.</text>
</comment>
<proteinExistence type="predicted"/>
<protein>
    <submittedName>
        <fullName evidence="6">DoxX family protein</fullName>
    </submittedName>
</protein>
<name>A0ABW7R432_9ACTN</name>
<feature type="transmembrane region" description="Helical" evidence="5">
    <location>
        <begin position="47"/>
        <end position="66"/>
    </location>
</feature>
<evidence type="ECO:0000313" key="6">
    <source>
        <dbReference type="EMBL" id="MFH8582782.1"/>
    </source>
</evidence>
<sequence length="122" mass="12300">MTGVIQGTMAVVTVLCVVANVFIVAADLSRAEFVLANSAEVGLRPAALPYLATLKGAGAVGLVAGFAGLPLLGLAAAVGLVAFYIGAVVAHIRTRVFHNISFPLVFLVLAAGAVSHFALVLS</sequence>
<dbReference type="EMBL" id="JBIRGH010000001">
    <property type="protein sequence ID" value="MFH8582782.1"/>
    <property type="molecule type" value="Genomic_DNA"/>
</dbReference>
<evidence type="ECO:0000256" key="1">
    <source>
        <dbReference type="ARBA" id="ARBA00004141"/>
    </source>
</evidence>
<evidence type="ECO:0000256" key="3">
    <source>
        <dbReference type="ARBA" id="ARBA00022989"/>
    </source>
</evidence>
<feature type="transmembrane region" description="Helical" evidence="5">
    <location>
        <begin position="6"/>
        <end position="26"/>
    </location>
</feature>
<feature type="transmembrane region" description="Helical" evidence="5">
    <location>
        <begin position="102"/>
        <end position="121"/>
    </location>
</feature>
<keyword evidence="4 5" id="KW-0472">Membrane</keyword>
<accession>A0ABW7R432</accession>
<evidence type="ECO:0000256" key="5">
    <source>
        <dbReference type="SAM" id="Phobius"/>
    </source>
</evidence>
<keyword evidence="2 5" id="KW-0812">Transmembrane</keyword>
<feature type="transmembrane region" description="Helical" evidence="5">
    <location>
        <begin position="72"/>
        <end position="90"/>
    </location>
</feature>
<evidence type="ECO:0000256" key="2">
    <source>
        <dbReference type="ARBA" id="ARBA00022692"/>
    </source>
</evidence>
<keyword evidence="7" id="KW-1185">Reference proteome</keyword>
<evidence type="ECO:0000256" key="4">
    <source>
        <dbReference type="ARBA" id="ARBA00023136"/>
    </source>
</evidence>
<comment type="subcellular location">
    <subcellularLocation>
        <location evidence="1">Membrane</location>
        <topology evidence="1">Multi-pass membrane protein</topology>
    </subcellularLocation>
</comment>
<dbReference type="Pfam" id="PF13564">
    <property type="entry name" value="DoxX_2"/>
    <property type="match status" value="1"/>
</dbReference>
<dbReference type="InterPro" id="IPR032808">
    <property type="entry name" value="DoxX"/>
</dbReference>
<gene>
    <name evidence="6" type="ORF">ACH4GP_00080</name>
</gene>
<keyword evidence="3 5" id="KW-1133">Transmembrane helix</keyword>
<reference evidence="6 7" key="1">
    <citation type="submission" date="2024-10" db="EMBL/GenBank/DDBJ databases">
        <title>The Natural Products Discovery Center: Release of the First 8490 Sequenced Strains for Exploring Actinobacteria Biosynthetic Diversity.</title>
        <authorList>
            <person name="Kalkreuter E."/>
            <person name="Kautsar S.A."/>
            <person name="Yang D."/>
            <person name="Bader C.D."/>
            <person name="Teijaro C.N."/>
            <person name="Fluegel L."/>
            <person name="Davis C.M."/>
            <person name="Simpson J.R."/>
            <person name="Lauterbach L."/>
            <person name="Steele A.D."/>
            <person name="Gui C."/>
            <person name="Meng S."/>
            <person name="Li G."/>
            <person name="Viehrig K."/>
            <person name="Ye F."/>
            <person name="Su P."/>
            <person name="Kiefer A.F."/>
            <person name="Nichols A."/>
            <person name="Cepeda A.J."/>
            <person name="Yan W."/>
            <person name="Fan B."/>
            <person name="Jiang Y."/>
            <person name="Adhikari A."/>
            <person name="Zheng C.-J."/>
            <person name="Schuster L."/>
            <person name="Cowan T.M."/>
            <person name="Smanski M.J."/>
            <person name="Chevrette M.G."/>
            <person name="De Carvalho L.P.S."/>
            <person name="Shen B."/>
        </authorList>
    </citation>
    <scope>NUCLEOTIDE SEQUENCE [LARGE SCALE GENOMIC DNA]</scope>
    <source>
        <strain evidence="6 7">NPDC018013</strain>
    </source>
</reference>
<dbReference type="RefSeq" id="WP_381534732.1">
    <property type="nucleotide sequence ID" value="NZ_JBHWLH010000125.1"/>
</dbReference>